<protein>
    <submittedName>
        <fullName evidence="2">Uncharacterized protein</fullName>
    </submittedName>
</protein>
<dbReference type="InParanoid" id="A0A5C3PUY1"/>
<feature type="region of interest" description="Disordered" evidence="1">
    <location>
        <begin position="1"/>
        <end position="23"/>
    </location>
</feature>
<dbReference type="EMBL" id="ML210978">
    <property type="protein sequence ID" value="TFK93644.1"/>
    <property type="molecule type" value="Genomic_DNA"/>
</dbReference>
<proteinExistence type="predicted"/>
<name>A0A5C3PUY1_9APHY</name>
<dbReference type="AlphaFoldDB" id="A0A5C3PUY1"/>
<gene>
    <name evidence="2" type="ORF">K466DRAFT_80499</name>
</gene>
<keyword evidence="3" id="KW-1185">Reference proteome</keyword>
<accession>A0A5C3PUY1</accession>
<sequence length="156" mass="16874">MHQYSDPGIDRSPPPAIRGPATHTPCVPRWTVDRSQQPLRPLFASATTLVHIDMIPRACLGGPCAGCVLLLQIAARRCHARAPRPSCSWSPGPCPDNLSAIALSQWPAAAVMDASHTRAWVLAKFSKSTSWYSDSEGQGLDASRQRIDLAVLRALL</sequence>
<organism evidence="2 3">
    <name type="scientific">Polyporus arcularius HHB13444</name>
    <dbReference type="NCBI Taxonomy" id="1314778"/>
    <lineage>
        <taxon>Eukaryota</taxon>
        <taxon>Fungi</taxon>
        <taxon>Dikarya</taxon>
        <taxon>Basidiomycota</taxon>
        <taxon>Agaricomycotina</taxon>
        <taxon>Agaricomycetes</taxon>
        <taxon>Polyporales</taxon>
        <taxon>Polyporaceae</taxon>
        <taxon>Polyporus</taxon>
    </lineage>
</organism>
<evidence type="ECO:0000256" key="1">
    <source>
        <dbReference type="SAM" id="MobiDB-lite"/>
    </source>
</evidence>
<reference evidence="2 3" key="1">
    <citation type="journal article" date="2019" name="Nat. Ecol. Evol.">
        <title>Megaphylogeny resolves global patterns of mushroom evolution.</title>
        <authorList>
            <person name="Varga T."/>
            <person name="Krizsan K."/>
            <person name="Foldi C."/>
            <person name="Dima B."/>
            <person name="Sanchez-Garcia M."/>
            <person name="Sanchez-Ramirez S."/>
            <person name="Szollosi G.J."/>
            <person name="Szarkandi J.G."/>
            <person name="Papp V."/>
            <person name="Albert L."/>
            <person name="Andreopoulos W."/>
            <person name="Angelini C."/>
            <person name="Antonin V."/>
            <person name="Barry K.W."/>
            <person name="Bougher N.L."/>
            <person name="Buchanan P."/>
            <person name="Buyck B."/>
            <person name="Bense V."/>
            <person name="Catcheside P."/>
            <person name="Chovatia M."/>
            <person name="Cooper J."/>
            <person name="Damon W."/>
            <person name="Desjardin D."/>
            <person name="Finy P."/>
            <person name="Geml J."/>
            <person name="Haridas S."/>
            <person name="Hughes K."/>
            <person name="Justo A."/>
            <person name="Karasinski D."/>
            <person name="Kautmanova I."/>
            <person name="Kiss B."/>
            <person name="Kocsube S."/>
            <person name="Kotiranta H."/>
            <person name="LaButti K.M."/>
            <person name="Lechner B.E."/>
            <person name="Liimatainen K."/>
            <person name="Lipzen A."/>
            <person name="Lukacs Z."/>
            <person name="Mihaltcheva S."/>
            <person name="Morgado L.N."/>
            <person name="Niskanen T."/>
            <person name="Noordeloos M.E."/>
            <person name="Ohm R.A."/>
            <person name="Ortiz-Santana B."/>
            <person name="Ovrebo C."/>
            <person name="Racz N."/>
            <person name="Riley R."/>
            <person name="Savchenko A."/>
            <person name="Shiryaev A."/>
            <person name="Soop K."/>
            <person name="Spirin V."/>
            <person name="Szebenyi C."/>
            <person name="Tomsovsky M."/>
            <person name="Tulloss R.E."/>
            <person name="Uehling J."/>
            <person name="Grigoriev I.V."/>
            <person name="Vagvolgyi C."/>
            <person name="Papp T."/>
            <person name="Martin F.M."/>
            <person name="Miettinen O."/>
            <person name="Hibbett D.S."/>
            <person name="Nagy L.G."/>
        </authorList>
    </citation>
    <scope>NUCLEOTIDE SEQUENCE [LARGE SCALE GENOMIC DNA]</scope>
    <source>
        <strain evidence="2 3">HHB13444</strain>
    </source>
</reference>
<dbReference type="Proteomes" id="UP000308197">
    <property type="component" value="Unassembled WGS sequence"/>
</dbReference>
<evidence type="ECO:0000313" key="3">
    <source>
        <dbReference type="Proteomes" id="UP000308197"/>
    </source>
</evidence>
<evidence type="ECO:0000313" key="2">
    <source>
        <dbReference type="EMBL" id="TFK93644.1"/>
    </source>
</evidence>